<sequence>MKNYLATFAVTIIVTVGAASPSHAQVVIHEDPWSSSGYVDQDGVESQFLQEWNQRHDSRNRWGEGRRDFGPEDAIRLLERRGYRVRDVEDVGIRYLVKATRGGDDLLVSVSKSGEIMGVVHERS</sequence>
<dbReference type="AlphaFoldDB" id="A0A1C7P387"/>
<protein>
    <recommendedName>
        <fullName evidence="4">PepSY domain-containing protein</fullName>
    </recommendedName>
</protein>
<evidence type="ECO:0000313" key="2">
    <source>
        <dbReference type="EMBL" id="OBZ95725.1"/>
    </source>
</evidence>
<reference evidence="2 3" key="1">
    <citation type="journal article" date="2016" name="Syst. Appl. Microbiol.">
        <title>Pararhizobium polonicum sp. nov. isolated from tumors on stone fruit rootstocks.</title>
        <authorList>
            <person name="Pulawska J."/>
            <person name="Kuzmanovic N."/>
            <person name="Willems A."/>
            <person name="Pothier J.F."/>
        </authorList>
    </citation>
    <scope>NUCLEOTIDE SEQUENCE [LARGE SCALE GENOMIC DNA]</scope>
    <source>
        <strain evidence="2 3">F5.1</strain>
    </source>
</reference>
<gene>
    <name evidence="2" type="ORF">ADU59_10195</name>
</gene>
<name>A0A1C7P387_9HYPH</name>
<keyword evidence="3" id="KW-1185">Reference proteome</keyword>
<evidence type="ECO:0000313" key="3">
    <source>
        <dbReference type="Proteomes" id="UP000093111"/>
    </source>
</evidence>
<comment type="caution">
    <text evidence="2">The sequence shown here is derived from an EMBL/GenBank/DDBJ whole genome shotgun (WGS) entry which is preliminary data.</text>
</comment>
<keyword evidence="1" id="KW-0732">Signal</keyword>
<dbReference type="EMBL" id="LGLV01000006">
    <property type="protein sequence ID" value="OBZ95725.1"/>
    <property type="molecule type" value="Genomic_DNA"/>
</dbReference>
<organism evidence="2 3">
    <name type="scientific">Pararhizobium polonicum</name>
    <dbReference type="NCBI Taxonomy" id="1612624"/>
    <lineage>
        <taxon>Bacteria</taxon>
        <taxon>Pseudomonadati</taxon>
        <taxon>Pseudomonadota</taxon>
        <taxon>Alphaproteobacteria</taxon>
        <taxon>Hyphomicrobiales</taxon>
        <taxon>Rhizobiaceae</taxon>
        <taxon>Rhizobium/Agrobacterium group</taxon>
        <taxon>Pararhizobium</taxon>
    </lineage>
</organism>
<feature type="signal peptide" evidence="1">
    <location>
        <begin position="1"/>
        <end position="24"/>
    </location>
</feature>
<dbReference type="PATRIC" id="fig|1612624.7.peg.3589"/>
<dbReference type="OrthoDB" id="8451195at2"/>
<accession>A0A1C7P387</accession>
<proteinExistence type="predicted"/>
<evidence type="ECO:0008006" key="4">
    <source>
        <dbReference type="Google" id="ProtNLM"/>
    </source>
</evidence>
<evidence type="ECO:0000256" key="1">
    <source>
        <dbReference type="SAM" id="SignalP"/>
    </source>
</evidence>
<feature type="chain" id="PRO_5008890206" description="PepSY domain-containing protein" evidence="1">
    <location>
        <begin position="25"/>
        <end position="124"/>
    </location>
</feature>
<dbReference type="RefSeq" id="WP_068953975.1">
    <property type="nucleotide sequence ID" value="NZ_LGLV01000006.1"/>
</dbReference>
<dbReference type="Proteomes" id="UP000093111">
    <property type="component" value="Unassembled WGS sequence"/>
</dbReference>